<feature type="transmembrane region" description="Helical" evidence="2">
    <location>
        <begin position="6"/>
        <end position="31"/>
    </location>
</feature>
<keyword evidence="2" id="KW-1133">Transmembrane helix</keyword>
<organism evidence="4 5">
    <name type="scientific">Clarias magur</name>
    <name type="common">Asian catfish</name>
    <name type="synonym">Macropteronotus magur</name>
    <dbReference type="NCBI Taxonomy" id="1594786"/>
    <lineage>
        <taxon>Eukaryota</taxon>
        <taxon>Metazoa</taxon>
        <taxon>Chordata</taxon>
        <taxon>Craniata</taxon>
        <taxon>Vertebrata</taxon>
        <taxon>Euteleostomi</taxon>
        <taxon>Actinopterygii</taxon>
        <taxon>Neopterygii</taxon>
        <taxon>Teleostei</taxon>
        <taxon>Ostariophysi</taxon>
        <taxon>Siluriformes</taxon>
        <taxon>Clariidae</taxon>
        <taxon>Clarias</taxon>
    </lineage>
</organism>
<sequence length="131" mass="15061">HTALRCYRLTAVCVVLMCVLLLTAVTVLWILNMKNLHLQTRNNSSENETATLGRRYNSSFYYFSTENKNWNESRQVCIKRGADLVIINSKEEQEFITNHLMGERTWIGLSDAETEGKWKWVNGTELTNGTG</sequence>
<evidence type="ECO:0000313" key="5">
    <source>
        <dbReference type="Proteomes" id="UP000727407"/>
    </source>
</evidence>
<keyword evidence="2" id="KW-0472">Membrane</keyword>
<reference evidence="4" key="1">
    <citation type="submission" date="2020-07" db="EMBL/GenBank/DDBJ databases">
        <title>Clarias magur genome sequencing, assembly and annotation.</title>
        <authorList>
            <person name="Kushwaha B."/>
            <person name="Kumar R."/>
            <person name="Das P."/>
            <person name="Joshi C.G."/>
            <person name="Kumar D."/>
            <person name="Nagpure N.S."/>
            <person name="Pandey M."/>
            <person name="Agarwal S."/>
            <person name="Srivastava S."/>
            <person name="Singh M."/>
            <person name="Sahoo L."/>
            <person name="Jayasankar P."/>
            <person name="Meher P.K."/>
            <person name="Koringa P.G."/>
            <person name="Iquebal M.A."/>
            <person name="Das S.P."/>
            <person name="Bit A."/>
            <person name="Patnaik S."/>
            <person name="Patel N."/>
            <person name="Shah T.M."/>
            <person name="Hinsu A."/>
            <person name="Jena J.K."/>
        </authorList>
    </citation>
    <scope>NUCLEOTIDE SEQUENCE</scope>
    <source>
        <strain evidence="4">CIFAMagur01</strain>
        <tissue evidence="4">Testis</tissue>
    </source>
</reference>
<evidence type="ECO:0000256" key="1">
    <source>
        <dbReference type="ARBA" id="ARBA00004401"/>
    </source>
</evidence>
<dbReference type="Gene3D" id="3.10.100.10">
    <property type="entry name" value="Mannose-Binding Protein A, subunit A"/>
    <property type="match status" value="1"/>
</dbReference>
<keyword evidence="2" id="KW-0812">Transmembrane</keyword>
<feature type="non-terminal residue" evidence="4">
    <location>
        <position position="1"/>
    </location>
</feature>
<evidence type="ECO:0000313" key="4">
    <source>
        <dbReference type="EMBL" id="KAF5897158.1"/>
    </source>
</evidence>
<gene>
    <name evidence="4" type="ORF">DAT39_013120</name>
</gene>
<dbReference type="PROSITE" id="PS50041">
    <property type="entry name" value="C_TYPE_LECTIN_2"/>
    <property type="match status" value="1"/>
</dbReference>
<dbReference type="Proteomes" id="UP000727407">
    <property type="component" value="Unassembled WGS sequence"/>
</dbReference>
<accession>A0A8J4TYP1</accession>
<dbReference type="Pfam" id="PF00059">
    <property type="entry name" value="Lectin_C"/>
    <property type="match status" value="1"/>
</dbReference>
<comment type="subcellular location">
    <subcellularLocation>
        <location evidence="1">Cell membrane</location>
        <topology evidence="1">Single-pass type II membrane protein</topology>
    </subcellularLocation>
</comment>
<proteinExistence type="predicted"/>
<comment type="caution">
    <text evidence="4">The sequence shown here is derived from an EMBL/GenBank/DDBJ whole genome shotgun (WGS) entry which is preliminary data.</text>
</comment>
<name>A0A8J4TYP1_CLAMG</name>
<evidence type="ECO:0000259" key="3">
    <source>
        <dbReference type="PROSITE" id="PS50041"/>
    </source>
</evidence>
<dbReference type="OrthoDB" id="2142683at2759"/>
<dbReference type="PANTHER" id="PTHR45710:SF8">
    <property type="entry name" value="RERATING FAMILY MEMBER 4"/>
    <property type="match status" value="1"/>
</dbReference>
<dbReference type="InterPro" id="IPR001304">
    <property type="entry name" value="C-type_lectin-like"/>
</dbReference>
<dbReference type="InterPro" id="IPR050828">
    <property type="entry name" value="C-type_lectin/matrix_domain"/>
</dbReference>
<dbReference type="AlphaFoldDB" id="A0A8J4TYP1"/>
<protein>
    <submittedName>
        <fullName evidence="4">C-type lectin domain family 4 member M-like</fullName>
    </submittedName>
</protein>
<evidence type="ECO:0000256" key="2">
    <source>
        <dbReference type="SAM" id="Phobius"/>
    </source>
</evidence>
<keyword evidence="5" id="KW-1185">Reference proteome</keyword>
<feature type="domain" description="C-type lectin" evidence="3">
    <location>
        <begin position="56"/>
        <end position="126"/>
    </location>
</feature>
<dbReference type="SUPFAM" id="SSF56436">
    <property type="entry name" value="C-type lectin-like"/>
    <property type="match status" value="1"/>
</dbReference>
<dbReference type="PANTHER" id="PTHR45710">
    <property type="entry name" value="C-TYPE LECTIN DOMAIN-CONTAINING PROTEIN 180"/>
    <property type="match status" value="1"/>
</dbReference>
<dbReference type="InterPro" id="IPR016187">
    <property type="entry name" value="CTDL_fold"/>
</dbReference>
<feature type="non-terminal residue" evidence="4">
    <location>
        <position position="131"/>
    </location>
</feature>
<dbReference type="GO" id="GO:0005886">
    <property type="term" value="C:plasma membrane"/>
    <property type="evidence" value="ECO:0007669"/>
    <property type="project" value="UniProtKB-SubCell"/>
</dbReference>
<dbReference type="InterPro" id="IPR016186">
    <property type="entry name" value="C-type_lectin-like/link_sf"/>
</dbReference>
<dbReference type="EMBL" id="QNUK01000246">
    <property type="protein sequence ID" value="KAF5897158.1"/>
    <property type="molecule type" value="Genomic_DNA"/>
</dbReference>